<gene>
    <name evidence="1" type="ORF">SAMN05421773_11074</name>
</gene>
<sequence length="74" mass="7573">MAELGDIGHFSPLDSVAPGVGVELWWSPGHGPRLLVTDPTGDAAELDLPAAERLLAALADKVGVLRAATAGVIF</sequence>
<organism evidence="1 2">
    <name type="scientific">Streptomyces aidingensis</name>
    <dbReference type="NCBI Taxonomy" id="910347"/>
    <lineage>
        <taxon>Bacteria</taxon>
        <taxon>Bacillati</taxon>
        <taxon>Actinomycetota</taxon>
        <taxon>Actinomycetes</taxon>
        <taxon>Kitasatosporales</taxon>
        <taxon>Streptomycetaceae</taxon>
        <taxon>Streptomyces</taxon>
    </lineage>
</organism>
<name>A0A1I1PVL9_9ACTN</name>
<accession>A0A1I1PVL9</accession>
<reference evidence="1 2" key="1">
    <citation type="submission" date="2016-10" db="EMBL/GenBank/DDBJ databases">
        <authorList>
            <person name="de Groot N.N."/>
        </authorList>
    </citation>
    <scope>NUCLEOTIDE SEQUENCE [LARGE SCALE GENOMIC DNA]</scope>
    <source>
        <strain evidence="1 2">CGMCC 4.5739</strain>
    </source>
</reference>
<dbReference type="Proteomes" id="UP000199207">
    <property type="component" value="Unassembled WGS sequence"/>
</dbReference>
<evidence type="ECO:0000313" key="1">
    <source>
        <dbReference type="EMBL" id="SFD13747.1"/>
    </source>
</evidence>
<dbReference type="AlphaFoldDB" id="A0A1I1PVL9"/>
<protein>
    <submittedName>
        <fullName evidence="1">Uncharacterized protein</fullName>
    </submittedName>
</protein>
<evidence type="ECO:0000313" key="2">
    <source>
        <dbReference type="Proteomes" id="UP000199207"/>
    </source>
</evidence>
<dbReference type="EMBL" id="FOLM01000010">
    <property type="protein sequence ID" value="SFD13747.1"/>
    <property type="molecule type" value="Genomic_DNA"/>
</dbReference>
<keyword evidence="2" id="KW-1185">Reference proteome</keyword>
<proteinExistence type="predicted"/>